<dbReference type="Proteomes" id="UP001431572">
    <property type="component" value="Chromosome 2"/>
</dbReference>
<dbReference type="PROSITE" id="PS00830">
    <property type="entry name" value="GREAB_2"/>
    <property type="match status" value="1"/>
</dbReference>
<dbReference type="PANTHER" id="PTHR30437">
    <property type="entry name" value="TRANSCRIPTION ELONGATION FACTOR GREA"/>
    <property type="match status" value="1"/>
</dbReference>
<comment type="similarity">
    <text evidence="1 8">Belongs to the GreA/GreB family.</text>
</comment>
<keyword evidence="12" id="KW-0251">Elongation factor</keyword>
<dbReference type="PIRSF" id="PIRSF006092">
    <property type="entry name" value="GreA_GreB"/>
    <property type="match status" value="1"/>
</dbReference>
<dbReference type="PANTHER" id="PTHR30437:SF4">
    <property type="entry name" value="TRANSCRIPTION ELONGATION FACTOR GREA"/>
    <property type="match status" value="1"/>
</dbReference>
<feature type="domain" description="Transcription elongation factor GreA/GreB C-terminal" evidence="10">
    <location>
        <begin position="88"/>
        <end position="156"/>
    </location>
</feature>
<gene>
    <name evidence="8 12" type="primary">greA</name>
    <name evidence="12" type="ORF">OZ401_003664</name>
</gene>
<organism evidence="12 13">
    <name type="scientific">Candidatus Chlorohelix allophototropha</name>
    <dbReference type="NCBI Taxonomy" id="3003348"/>
    <lineage>
        <taxon>Bacteria</taxon>
        <taxon>Bacillati</taxon>
        <taxon>Chloroflexota</taxon>
        <taxon>Chloroflexia</taxon>
        <taxon>Candidatus Chloroheliales</taxon>
        <taxon>Candidatus Chloroheliaceae</taxon>
        <taxon>Candidatus Chlorohelix</taxon>
    </lineage>
</organism>
<keyword evidence="4 8" id="KW-0238">DNA-binding</keyword>
<dbReference type="SUPFAM" id="SSF54534">
    <property type="entry name" value="FKBP-like"/>
    <property type="match status" value="1"/>
</dbReference>
<keyword evidence="3 8" id="KW-0805">Transcription regulation</keyword>
<dbReference type="InterPro" id="IPR036805">
    <property type="entry name" value="Tscrpt_elong_fac_GreA/B_N_sf"/>
</dbReference>
<name>A0ABY9B4K2_9CHLR</name>
<protein>
    <recommendedName>
        <fullName evidence="2 8">Transcription elongation factor GreA</fullName>
    </recommendedName>
    <alternativeName>
        <fullName evidence="7 8">Transcript cleavage factor GreA</fullName>
    </alternativeName>
</protein>
<dbReference type="Pfam" id="PF03449">
    <property type="entry name" value="GreA_GreB_N"/>
    <property type="match status" value="1"/>
</dbReference>
<evidence type="ECO:0000256" key="8">
    <source>
        <dbReference type="HAMAP-Rule" id="MF_00105"/>
    </source>
</evidence>
<dbReference type="SUPFAM" id="SSF46557">
    <property type="entry name" value="GreA transcript cleavage protein, N-terminal domain"/>
    <property type="match status" value="1"/>
</dbReference>
<dbReference type="InterPro" id="IPR036953">
    <property type="entry name" value="GreA/GreB_C_sf"/>
</dbReference>
<dbReference type="InterPro" id="IPR023459">
    <property type="entry name" value="Tscrpt_elong_fac_GreA/B_fam"/>
</dbReference>
<reference evidence="12" key="1">
    <citation type="journal article" date="2024" name="Nature">
        <title>Anoxygenic phototroph of the Chloroflexota uses a type I reaction centre.</title>
        <authorList>
            <person name="Tsuji J.M."/>
            <person name="Shaw N.A."/>
            <person name="Nagashima S."/>
            <person name="Venkiteswaran J.J."/>
            <person name="Schiff S.L."/>
            <person name="Watanabe T."/>
            <person name="Fukui M."/>
            <person name="Hanada S."/>
            <person name="Tank M."/>
            <person name="Neufeld J.D."/>
        </authorList>
    </citation>
    <scope>NUCLEOTIDE SEQUENCE</scope>
    <source>
        <strain evidence="12">L227-S17</strain>
    </source>
</reference>
<dbReference type="InterPro" id="IPR001437">
    <property type="entry name" value="Tscrpt_elong_fac_GreA/B_C"/>
</dbReference>
<accession>A0ABY9B4K2</accession>
<evidence type="ECO:0000256" key="6">
    <source>
        <dbReference type="ARBA" id="ARBA00024916"/>
    </source>
</evidence>
<comment type="function">
    <text evidence="6 8">Necessary for efficient RNA polymerase transcription elongation past template-encoded arresting sites. The arresting sites in DNA have the property of trapping a certain fraction of elongating RNA polymerases that pass through, resulting in locked ternary complexes. Cleavage of the nascent transcript by cleavage factors such as GreA or GreB allows the resumption of elongation from the new 3'terminus. GreA releases sequences of 2 to 3 nucleotides.</text>
</comment>
<evidence type="ECO:0000313" key="12">
    <source>
        <dbReference type="EMBL" id="WJW68067.1"/>
    </source>
</evidence>
<dbReference type="Pfam" id="PF01272">
    <property type="entry name" value="GreA_GreB"/>
    <property type="match status" value="1"/>
</dbReference>
<keyword evidence="13" id="KW-1185">Reference proteome</keyword>
<dbReference type="HAMAP" id="MF_00105">
    <property type="entry name" value="GreA_GreB"/>
    <property type="match status" value="1"/>
</dbReference>
<evidence type="ECO:0000256" key="3">
    <source>
        <dbReference type="ARBA" id="ARBA00023015"/>
    </source>
</evidence>
<keyword evidence="12" id="KW-0648">Protein biosynthesis</keyword>
<evidence type="ECO:0000256" key="9">
    <source>
        <dbReference type="SAM" id="MobiDB-lite"/>
    </source>
</evidence>
<dbReference type="InterPro" id="IPR018151">
    <property type="entry name" value="TF_GreA/GreB_CS"/>
</dbReference>
<proteinExistence type="inferred from homology"/>
<feature type="domain" description="Transcription elongation factor GreA/GreB N-terminal" evidence="11">
    <location>
        <begin position="8"/>
        <end position="78"/>
    </location>
</feature>
<evidence type="ECO:0000259" key="10">
    <source>
        <dbReference type="Pfam" id="PF01272"/>
    </source>
</evidence>
<evidence type="ECO:0000256" key="7">
    <source>
        <dbReference type="ARBA" id="ARBA00030776"/>
    </source>
</evidence>
<evidence type="ECO:0000313" key="13">
    <source>
        <dbReference type="Proteomes" id="UP001431572"/>
    </source>
</evidence>
<sequence length="157" mass="17385">MSITERTIQLTAEGKERLEKELHQLRTTKREEIAERIQQAKHGGDISESGEYEDAKQEQAMLEKKIYELENTLSRAQVITQTNGNTQACVGCTVKIIDEDGEEEVYMLVSSAEANITENKISTESPLGAAIVGKKKGDEVSYNARVGVVKVKIVSID</sequence>
<evidence type="ECO:0000259" key="11">
    <source>
        <dbReference type="Pfam" id="PF03449"/>
    </source>
</evidence>
<evidence type="ECO:0000256" key="2">
    <source>
        <dbReference type="ARBA" id="ARBA00013729"/>
    </source>
</evidence>
<dbReference type="Gene3D" id="1.10.287.180">
    <property type="entry name" value="Transcription elongation factor, GreA/GreB, N-terminal domain"/>
    <property type="match status" value="1"/>
</dbReference>
<dbReference type="EMBL" id="CP128400">
    <property type="protein sequence ID" value="WJW68067.1"/>
    <property type="molecule type" value="Genomic_DNA"/>
</dbReference>
<dbReference type="InterPro" id="IPR028624">
    <property type="entry name" value="Tscrpt_elong_fac_GreA/B"/>
</dbReference>
<feature type="region of interest" description="Disordered" evidence="9">
    <location>
        <begin position="38"/>
        <end position="57"/>
    </location>
</feature>
<evidence type="ECO:0000256" key="5">
    <source>
        <dbReference type="ARBA" id="ARBA00023163"/>
    </source>
</evidence>
<dbReference type="Gene3D" id="3.10.50.30">
    <property type="entry name" value="Transcription elongation factor, GreA/GreB, C-terminal domain"/>
    <property type="match status" value="1"/>
</dbReference>
<evidence type="ECO:0000256" key="4">
    <source>
        <dbReference type="ARBA" id="ARBA00023125"/>
    </source>
</evidence>
<dbReference type="RefSeq" id="WP_341469971.1">
    <property type="nucleotide sequence ID" value="NZ_CP128400.1"/>
</dbReference>
<dbReference type="GO" id="GO:0003746">
    <property type="term" value="F:translation elongation factor activity"/>
    <property type="evidence" value="ECO:0007669"/>
    <property type="project" value="UniProtKB-KW"/>
</dbReference>
<dbReference type="InterPro" id="IPR022691">
    <property type="entry name" value="Tscrpt_elong_fac_GreA/B_N"/>
</dbReference>
<evidence type="ECO:0000256" key="1">
    <source>
        <dbReference type="ARBA" id="ARBA00008213"/>
    </source>
</evidence>
<keyword evidence="5 8" id="KW-0804">Transcription</keyword>